<organism evidence="6 7">
    <name type="scientific">Methylobacterium oryzae</name>
    <dbReference type="NCBI Taxonomy" id="334852"/>
    <lineage>
        <taxon>Bacteria</taxon>
        <taxon>Pseudomonadati</taxon>
        <taxon>Pseudomonadota</taxon>
        <taxon>Alphaproteobacteria</taxon>
        <taxon>Hyphomicrobiales</taxon>
        <taxon>Methylobacteriaceae</taxon>
        <taxon>Methylobacterium</taxon>
    </lineage>
</organism>
<comment type="caution">
    <text evidence="6">The sequence shown here is derived from an EMBL/GenBank/DDBJ whole genome shotgun (WGS) entry which is preliminary data.</text>
</comment>
<dbReference type="Pfam" id="PF00440">
    <property type="entry name" value="TetR_N"/>
    <property type="match status" value="1"/>
</dbReference>
<evidence type="ECO:0000256" key="3">
    <source>
        <dbReference type="ARBA" id="ARBA00023163"/>
    </source>
</evidence>
<dbReference type="InterPro" id="IPR036271">
    <property type="entry name" value="Tet_transcr_reg_TetR-rel_C_sf"/>
</dbReference>
<dbReference type="Gene3D" id="1.10.357.10">
    <property type="entry name" value="Tetracycline Repressor, domain 2"/>
    <property type="match status" value="1"/>
</dbReference>
<evidence type="ECO:0000313" key="6">
    <source>
        <dbReference type="EMBL" id="MEE7493170.1"/>
    </source>
</evidence>
<keyword evidence="2 4" id="KW-0238">DNA-binding</keyword>
<dbReference type="SUPFAM" id="SSF46689">
    <property type="entry name" value="Homeodomain-like"/>
    <property type="match status" value="1"/>
</dbReference>
<accession>A0ABU7TU21</accession>
<protein>
    <submittedName>
        <fullName evidence="6">TetR family transcriptional regulator</fullName>
    </submittedName>
</protein>
<proteinExistence type="predicted"/>
<evidence type="ECO:0000259" key="5">
    <source>
        <dbReference type="PROSITE" id="PS50977"/>
    </source>
</evidence>
<evidence type="ECO:0000313" key="7">
    <source>
        <dbReference type="Proteomes" id="UP001355206"/>
    </source>
</evidence>
<feature type="domain" description="HTH tetR-type" evidence="5">
    <location>
        <begin position="7"/>
        <end position="67"/>
    </location>
</feature>
<keyword evidence="1" id="KW-0805">Transcription regulation</keyword>
<reference evidence="6 7" key="1">
    <citation type="journal article" date="2012" name="Genet. Mol. Biol.">
        <title>Analysis of 16S rRNA and mxaF genes revealing insights into Methylobacterium niche-specific plant association.</title>
        <authorList>
            <person name="Dourado M.N."/>
            <person name="Andreote F.D."/>
            <person name="Dini-Andreote F."/>
            <person name="Conti R."/>
            <person name="Araujo J.M."/>
            <person name="Araujo W.L."/>
        </authorList>
    </citation>
    <scope>NUCLEOTIDE SEQUENCE [LARGE SCALE GENOMIC DNA]</scope>
    <source>
        <strain evidence="6 7">TC3-10</strain>
    </source>
</reference>
<evidence type="ECO:0000256" key="2">
    <source>
        <dbReference type="ARBA" id="ARBA00023125"/>
    </source>
</evidence>
<gene>
    <name evidence="6" type="ORF">MOTC310_23010</name>
</gene>
<keyword evidence="7" id="KW-1185">Reference proteome</keyword>
<dbReference type="RefSeq" id="WP_331303433.1">
    <property type="nucleotide sequence ID" value="NZ_MLCA01000011.1"/>
</dbReference>
<keyword evidence="3" id="KW-0804">Transcription</keyword>
<dbReference type="InterPro" id="IPR009057">
    <property type="entry name" value="Homeodomain-like_sf"/>
</dbReference>
<evidence type="ECO:0000256" key="1">
    <source>
        <dbReference type="ARBA" id="ARBA00023015"/>
    </source>
</evidence>
<evidence type="ECO:0000256" key="4">
    <source>
        <dbReference type="PROSITE-ProRule" id="PRU00335"/>
    </source>
</evidence>
<dbReference type="PANTHER" id="PTHR47506:SF1">
    <property type="entry name" value="HTH-TYPE TRANSCRIPTIONAL REGULATOR YJDC"/>
    <property type="match status" value="1"/>
</dbReference>
<name>A0ABU7TU21_9HYPH</name>
<dbReference type="InterPro" id="IPR001647">
    <property type="entry name" value="HTH_TetR"/>
</dbReference>
<dbReference type="Proteomes" id="UP001355206">
    <property type="component" value="Unassembled WGS sequence"/>
</dbReference>
<dbReference type="EMBL" id="MLCA01000011">
    <property type="protein sequence ID" value="MEE7493170.1"/>
    <property type="molecule type" value="Genomic_DNA"/>
</dbReference>
<feature type="DNA-binding region" description="H-T-H motif" evidence="4">
    <location>
        <begin position="30"/>
        <end position="49"/>
    </location>
</feature>
<sequence>MAATSKGNVREAILVAAREAAMAYGYGGLNFRDLAEIVGIKAASITYHFATKAQLGEAVAQRYWEDIARDLEAISTNARNPAEALQRYPSIFRLSLERDNRMCLSSFMATERDELPEPVLKEVQAFADVNTAWLREHLVAAELASPAEGESRARAIYAAVAGAQIIARSRADVKLFDELIESYRRMGLLPS</sequence>
<dbReference type="PROSITE" id="PS50977">
    <property type="entry name" value="HTH_TETR_2"/>
    <property type="match status" value="1"/>
</dbReference>
<dbReference type="SUPFAM" id="SSF48498">
    <property type="entry name" value="Tetracyclin repressor-like, C-terminal domain"/>
    <property type="match status" value="1"/>
</dbReference>
<dbReference type="PANTHER" id="PTHR47506">
    <property type="entry name" value="TRANSCRIPTIONAL REGULATORY PROTEIN"/>
    <property type="match status" value="1"/>
</dbReference>